<accession>A0A1H6U5K3</accession>
<name>A0A1H6U5K3_9GAMM</name>
<dbReference type="Proteomes" id="UP000199005">
    <property type="component" value="Unassembled WGS sequence"/>
</dbReference>
<proteinExistence type="predicted"/>
<evidence type="ECO:0000313" key="2">
    <source>
        <dbReference type="Proteomes" id="UP000199005"/>
    </source>
</evidence>
<organism evidence="1 2">
    <name type="scientific">Azotobacter beijerinckii</name>
    <dbReference type="NCBI Taxonomy" id="170623"/>
    <lineage>
        <taxon>Bacteria</taxon>
        <taxon>Pseudomonadati</taxon>
        <taxon>Pseudomonadota</taxon>
        <taxon>Gammaproteobacteria</taxon>
        <taxon>Pseudomonadales</taxon>
        <taxon>Pseudomonadaceae</taxon>
        <taxon>Azotobacter</taxon>
    </lineage>
</organism>
<reference evidence="1 2" key="1">
    <citation type="submission" date="2016-10" db="EMBL/GenBank/DDBJ databases">
        <authorList>
            <person name="de Groot N.N."/>
        </authorList>
    </citation>
    <scope>NUCLEOTIDE SEQUENCE [LARGE SCALE GENOMIC DNA]</scope>
    <source>
        <strain evidence="1 2">DSM 1041</strain>
    </source>
</reference>
<dbReference type="AlphaFoldDB" id="A0A1H6U5K3"/>
<evidence type="ECO:0000313" key="1">
    <source>
        <dbReference type="EMBL" id="SEI83212.1"/>
    </source>
</evidence>
<dbReference type="EMBL" id="FNYO01000022">
    <property type="protein sequence ID" value="SEI83212.1"/>
    <property type="molecule type" value="Genomic_DNA"/>
</dbReference>
<gene>
    <name evidence="1" type="ORF">SAMN04244579_02160</name>
</gene>
<dbReference type="STRING" id="170623.SAMN04244579_02160"/>
<dbReference type="RefSeq" id="WP_090899372.1">
    <property type="nucleotide sequence ID" value="NZ_FNYO01000022.1"/>
</dbReference>
<sequence>MIVYQYSPAGLYQGETVADESPLEPGVWLMPARTTTVPPPAEWPEDRWPRWNGVAWALVNKPQAPAAPDPVAKLAAFLNENPDVAALLQQSA</sequence>
<protein>
    <recommendedName>
        <fullName evidence="3">Phage tail protein</fullName>
    </recommendedName>
</protein>
<evidence type="ECO:0008006" key="3">
    <source>
        <dbReference type="Google" id="ProtNLM"/>
    </source>
</evidence>